<sequence length="389" mass="44585">MEQIALSDSKTQDFPGSSRNEDVEKKPRLYNKIVEKFGNLRPSVGENFSVIKRVVQNIWFQCVRGENSDRIRAYQVWPGNNVFFFHGRFICGPDPRGLLLSITSIILSSWIFAMYILKDLPHYSLFITICVVLTVIVLVNLVLVSATDPGIIPRNDQAPVEEVGTSDRTRTKRVTVNGVEMKLKYCRICKIFRPPRSCHCAVCDNCVEKFDHHCPWIGQCIALRNYRSYLTLVISALVFFAYIFALCVWRIHWRMVKNGSGLLEMLMNRPETLALVSFSFADIWFLAGLAIFHVYLIAINQVSLFRLALINDLHVLTTVGFGGFHFFSSGVMQTAYENFRQRYADSQNPYDEGIQSNFKNALFAPLRPSRVDFRAEVMPSWHIKATSRV</sequence>
<keyword evidence="2" id="KW-1185">Reference proteome</keyword>
<dbReference type="EMBL" id="CM051394">
    <property type="protein sequence ID" value="KAJ4730039.1"/>
    <property type="molecule type" value="Genomic_DNA"/>
</dbReference>
<gene>
    <name evidence="1" type="ORF">OWV82_002723</name>
</gene>
<protein>
    <submittedName>
        <fullName evidence="1">S-acyltransferase</fullName>
    </submittedName>
</protein>
<comment type="caution">
    <text evidence="1">The sequence shown here is derived from an EMBL/GenBank/DDBJ whole genome shotgun (WGS) entry which is preliminary data.</text>
</comment>
<evidence type="ECO:0000313" key="1">
    <source>
        <dbReference type="EMBL" id="KAJ4730039.1"/>
    </source>
</evidence>
<dbReference type="Proteomes" id="UP001164539">
    <property type="component" value="Chromosome 1"/>
</dbReference>
<reference evidence="1 2" key="1">
    <citation type="journal article" date="2023" name="Science">
        <title>Complex scaffold remodeling in plant triterpene biosynthesis.</title>
        <authorList>
            <person name="De La Pena R."/>
            <person name="Hodgson H."/>
            <person name="Liu J.C."/>
            <person name="Stephenson M.J."/>
            <person name="Martin A.C."/>
            <person name="Owen C."/>
            <person name="Harkess A."/>
            <person name="Leebens-Mack J."/>
            <person name="Jimenez L.E."/>
            <person name="Osbourn A."/>
            <person name="Sattely E.S."/>
        </authorList>
    </citation>
    <scope>NUCLEOTIDE SEQUENCE [LARGE SCALE GENOMIC DNA]</scope>
    <source>
        <strain evidence="2">cv. JPN11</strain>
        <tissue evidence="1">Leaf</tissue>
    </source>
</reference>
<evidence type="ECO:0000313" key="2">
    <source>
        <dbReference type="Proteomes" id="UP001164539"/>
    </source>
</evidence>
<organism evidence="1 2">
    <name type="scientific">Melia azedarach</name>
    <name type="common">Chinaberry tree</name>
    <dbReference type="NCBI Taxonomy" id="155640"/>
    <lineage>
        <taxon>Eukaryota</taxon>
        <taxon>Viridiplantae</taxon>
        <taxon>Streptophyta</taxon>
        <taxon>Embryophyta</taxon>
        <taxon>Tracheophyta</taxon>
        <taxon>Spermatophyta</taxon>
        <taxon>Magnoliopsida</taxon>
        <taxon>eudicotyledons</taxon>
        <taxon>Gunneridae</taxon>
        <taxon>Pentapetalae</taxon>
        <taxon>rosids</taxon>
        <taxon>malvids</taxon>
        <taxon>Sapindales</taxon>
        <taxon>Meliaceae</taxon>
        <taxon>Melia</taxon>
    </lineage>
</organism>
<accession>A0ACC1Z3K3</accession>
<name>A0ACC1Z3K3_MELAZ</name>
<proteinExistence type="predicted"/>